<dbReference type="Gene3D" id="2.30.30.380">
    <property type="entry name" value="Zn-finger domain of Sec23/24"/>
    <property type="match status" value="1"/>
</dbReference>
<dbReference type="InterPro" id="IPR002035">
    <property type="entry name" value="VWF_A"/>
</dbReference>
<dbReference type="SMART" id="SM00327">
    <property type="entry name" value="VWA"/>
    <property type="match status" value="1"/>
</dbReference>
<feature type="compositionally biased region" description="Pro residues" evidence="1">
    <location>
        <begin position="62"/>
        <end position="71"/>
    </location>
</feature>
<dbReference type="Proteomes" id="UP000694844">
    <property type="component" value="Chromosome 7"/>
</dbReference>
<protein>
    <submittedName>
        <fullName evidence="4">Circularly permutated Ras protein 1-like isoform X1</fullName>
    </submittedName>
</protein>
<dbReference type="SUPFAM" id="SSF82919">
    <property type="entry name" value="Zn-finger domain of Sec23/24"/>
    <property type="match status" value="1"/>
</dbReference>
<sequence>MNFGSKKVFMYAEPEFEVVSDDEYNHGMSVSESSSDEEEEAAGPSPSASTVDSSLPSSSSGPVPPPPPAASKPPKSGFLAGLFGSKPKASSAPTAKPKKFKPRGTKVGKWRNLDECYNTSDRVSNESPQQGKRHRRADTNIISIDFQKIIAPSNMHTGDPVHCSSCDVILSSISKIATKDDKKVWHCEFCGEDNELDIEEEEIPTNSDVTYMLEPAPSTASSGLTGKDESLVIFCVDISGSMSVTSVVPGRINLRGSMARHQSLNTERADQYLPRQRRDVTYVSRLQAVQAAVDHQLEEMIKQHPNRRVALITFNSEVTIIGDGSQTPVTVAGDKLTNADDLRAKGSEIPMPGAISASRGTLGDKLFGLEEGGTTALGPALLIAATMAGNHPGSKVIICTDGKANVGVGRLDEEESMEKEAAFYENIGKDAIEKGVAVSVISIKGTDCKLVHLGKIADMTGGQVNIVDPLKLTQEFSTILADQIIATNVVATCHLHRKLFFFYEETEESKVVRNIGNVTASTEVTFEYGVRCQEKKNPPKNPTISEAEENQQASGGQNETEASGSRQGEEPMQTNTDEPSELPFQLVVKYTDREGATALRVLTQCKEFTYDRREAEKEMDLKVVGVHTAQTSSALALEGQYTEARARGLMNQRLAWRFTNVFDNGRQHQKSYKKMFGKIRSVDHYINSRQQDERRTHGRTYSDSEGSDEEDNDETNENFEARGHSSEPKPTKPKHKSLSKTLKMKKRSEVCSDTGANLLFKMKKGSRALDQDSDED</sequence>
<dbReference type="Gene3D" id="3.40.50.410">
    <property type="entry name" value="von Willebrand factor, type A domain"/>
    <property type="match status" value="1"/>
</dbReference>
<gene>
    <name evidence="4" type="primary">LOC111103912</name>
</gene>
<feature type="compositionally biased region" description="Low complexity" evidence="1">
    <location>
        <begin position="85"/>
        <end position="95"/>
    </location>
</feature>
<accession>A0A8B8APY4</accession>
<dbReference type="GO" id="GO:0000149">
    <property type="term" value="F:SNARE binding"/>
    <property type="evidence" value="ECO:0007669"/>
    <property type="project" value="TreeGrafter"/>
</dbReference>
<proteinExistence type="predicted"/>
<dbReference type="InterPro" id="IPR036465">
    <property type="entry name" value="vWFA_dom_sf"/>
</dbReference>
<dbReference type="InterPro" id="IPR050550">
    <property type="entry name" value="SEC23_SEC24_subfamily"/>
</dbReference>
<reference evidence="4" key="1">
    <citation type="submission" date="2025-08" db="UniProtKB">
        <authorList>
            <consortium name="RefSeq"/>
        </authorList>
    </citation>
    <scope>IDENTIFICATION</scope>
    <source>
        <tissue evidence="4">Whole sample</tissue>
    </source>
</reference>
<dbReference type="PROSITE" id="PS50234">
    <property type="entry name" value="VWFA"/>
    <property type="match status" value="1"/>
</dbReference>
<dbReference type="RefSeq" id="XP_022293240.1">
    <property type="nucleotide sequence ID" value="XM_022437532.1"/>
</dbReference>
<dbReference type="GO" id="GO:0008270">
    <property type="term" value="F:zinc ion binding"/>
    <property type="evidence" value="ECO:0007669"/>
    <property type="project" value="InterPro"/>
</dbReference>
<dbReference type="OrthoDB" id="1724672at2759"/>
<feature type="compositionally biased region" description="Basic residues" evidence="1">
    <location>
        <begin position="731"/>
        <end position="746"/>
    </location>
</feature>
<dbReference type="InterPro" id="IPR036174">
    <property type="entry name" value="Znf_Sec23_Sec24_sf"/>
</dbReference>
<feature type="region of interest" description="Disordered" evidence="1">
    <location>
        <begin position="686"/>
        <end position="756"/>
    </location>
</feature>
<evidence type="ECO:0000256" key="1">
    <source>
        <dbReference type="SAM" id="MobiDB-lite"/>
    </source>
</evidence>
<feature type="domain" description="VWFA" evidence="2">
    <location>
        <begin position="231"/>
        <end position="489"/>
    </location>
</feature>
<feature type="compositionally biased region" description="Polar residues" evidence="1">
    <location>
        <begin position="550"/>
        <end position="577"/>
    </location>
</feature>
<dbReference type="SUPFAM" id="SSF53300">
    <property type="entry name" value="vWA-like"/>
    <property type="match status" value="1"/>
</dbReference>
<dbReference type="GO" id="GO:0006886">
    <property type="term" value="P:intracellular protein transport"/>
    <property type="evidence" value="ECO:0007669"/>
    <property type="project" value="InterPro"/>
</dbReference>
<dbReference type="GeneID" id="111103912"/>
<dbReference type="KEGG" id="cvn:111103912"/>
<name>A0A8B8APY4_CRAVI</name>
<organism evidence="3 4">
    <name type="scientific">Crassostrea virginica</name>
    <name type="common">Eastern oyster</name>
    <dbReference type="NCBI Taxonomy" id="6565"/>
    <lineage>
        <taxon>Eukaryota</taxon>
        <taxon>Metazoa</taxon>
        <taxon>Spiralia</taxon>
        <taxon>Lophotrochozoa</taxon>
        <taxon>Mollusca</taxon>
        <taxon>Bivalvia</taxon>
        <taxon>Autobranchia</taxon>
        <taxon>Pteriomorphia</taxon>
        <taxon>Ostreida</taxon>
        <taxon>Ostreoidea</taxon>
        <taxon>Ostreidae</taxon>
        <taxon>Crassostrea</taxon>
    </lineage>
</organism>
<feature type="region of interest" description="Disordered" evidence="1">
    <location>
        <begin position="532"/>
        <end position="582"/>
    </location>
</feature>
<dbReference type="CDD" id="cd00198">
    <property type="entry name" value="vWFA"/>
    <property type="match status" value="1"/>
</dbReference>
<evidence type="ECO:0000313" key="3">
    <source>
        <dbReference type="Proteomes" id="UP000694844"/>
    </source>
</evidence>
<dbReference type="PANTHER" id="PTHR13803:SF36">
    <property type="entry name" value="TYPE A VON WILLEBRAND FACTOR DOMAIN-CONTAINING PROTEIN"/>
    <property type="match status" value="1"/>
</dbReference>
<dbReference type="AlphaFoldDB" id="A0A8B8APY4"/>
<keyword evidence="3" id="KW-1185">Reference proteome</keyword>
<feature type="compositionally biased region" description="Acidic residues" evidence="1">
    <location>
        <begin position="705"/>
        <end position="717"/>
    </location>
</feature>
<feature type="region of interest" description="Disordered" evidence="1">
    <location>
        <begin position="20"/>
        <end position="105"/>
    </location>
</feature>
<feature type="compositionally biased region" description="Basic and acidic residues" evidence="1">
    <location>
        <begin position="719"/>
        <end position="730"/>
    </location>
</feature>
<dbReference type="GO" id="GO:0070971">
    <property type="term" value="C:endoplasmic reticulum exit site"/>
    <property type="evidence" value="ECO:0007669"/>
    <property type="project" value="TreeGrafter"/>
</dbReference>
<evidence type="ECO:0000259" key="2">
    <source>
        <dbReference type="PROSITE" id="PS50234"/>
    </source>
</evidence>
<dbReference type="PANTHER" id="PTHR13803">
    <property type="entry name" value="SEC24-RELATED PROTEIN"/>
    <property type="match status" value="1"/>
</dbReference>
<dbReference type="GO" id="GO:0030127">
    <property type="term" value="C:COPII vesicle coat"/>
    <property type="evidence" value="ECO:0007669"/>
    <property type="project" value="InterPro"/>
</dbReference>
<dbReference type="GO" id="GO:0090110">
    <property type="term" value="P:COPII-coated vesicle cargo loading"/>
    <property type="evidence" value="ECO:0007669"/>
    <property type="project" value="TreeGrafter"/>
</dbReference>
<evidence type="ECO:0000313" key="4">
    <source>
        <dbReference type="RefSeq" id="XP_022293240.1"/>
    </source>
</evidence>
<feature type="compositionally biased region" description="Basic residues" evidence="1">
    <location>
        <begin position="96"/>
        <end position="105"/>
    </location>
</feature>
<feature type="compositionally biased region" description="Low complexity" evidence="1">
    <location>
        <begin position="42"/>
        <end position="61"/>
    </location>
</feature>